<feature type="compositionally biased region" description="Polar residues" evidence="1">
    <location>
        <begin position="169"/>
        <end position="181"/>
    </location>
</feature>
<dbReference type="Pfam" id="PF14761">
    <property type="entry name" value="HPS3_N"/>
    <property type="match status" value="2"/>
</dbReference>
<evidence type="ECO:0000313" key="5">
    <source>
        <dbReference type="Proteomes" id="UP000694680"/>
    </source>
</evidence>
<accession>A0A8C5DTF5</accession>
<dbReference type="PANTHER" id="PTHR28633:SF1">
    <property type="entry name" value="BLOC-2 COMPLEX MEMBER HPS3"/>
    <property type="match status" value="1"/>
</dbReference>
<evidence type="ECO:0000313" key="4">
    <source>
        <dbReference type="Ensembl" id="ENSGWIP00000007847.1"/>
    </source>
</evidence>
<reference evidence="4" key="3">
    <citation type="submission" date="2025-09" db="UniProtKB">
        <authorList>
            <consortium name="Ensembl"/>
        </authorList>
    </citation>
    <scope>IDENTIFICATION</scope>
</reference>
<dbReference type="InterPro" id="IPR029438">
    <property type="entry name" value="HPS3_C"/>
</dbReference>
<reference evidence="4" key="2">
    <citation type="submission" date="2025-08" db="UniProtKB">
        <authorList>
            <consortium name="Ensembl"/>
        </authorList>
    </citation>
    <scope>IDENTIFICATION</scope>
</reference>
<feature type="domain" description="BLOC-2 complex member HPS3 N-terminal" evidence="2">
    <location>
        <begin position="3"/>
        <end position="166"/>
    </location>
</feature>
<evidence type="ECO:0000259" key="3">
    <source>
        <dbReference type="Pfam" id="PF14763"/>
    </source>
</evidence>
<dbReference type="Ensembl" id="ENSGWIT00000008707.1">
    <property type="protein sequence ID" value="ENSGWIP00000007847.1"/>
    <property type="gene ID" value="ENSGWIG00000004570.1"/>
</dbReference>
<gene>
    <name evidence="4" type="primary">hps3</name>
</gene>
<feature type="region of interest" description="Disordered" evidence="1">
    <location>
        <begin position="169"/>
        <end position="191"/>
    </location>
</feature>
<evidence type="ECO:0000256" key="1">
    <source>
        <dbReference type="SAM" id="MobiDB-lite"/>
    </source>
</evidence>
<dbReference type="GO" id="GO:0005737">
    <property type="term" value="C:cytoplasm"/>
    <property type="evidence" value="ECO:0007669"/>
    <property type="project" value="TreeGrafter"/>
</dbReference>
<proteinExistence type="predicted"/>
<dbReference type="PANTHER" id="PTHR28633">
    <property type="entry name" value="HERMANSKY-PUDLAK SYNDROME 3 PROTEIN"/>
    <property type="match status" value="1"/>
</dbReference>
<name>A0A8C5DTF5_GOUWI</name>
<dbReference type="Pfam" id="PF14763">
    <property type="entry name" value="HPS3_C"/>
    <property type="match status" value="1"/>
</dbReference>
<reference evidence="4" key="1">
    <citation type="submission" date="2020-06" db="EMBL/GenBank/DDBJ databases">
        <authorList>
            <consortium name="Wellcome Sanger Institute Data Sharing"/>
        </authorList>
    </citation>
    <scope>NUCLEOTIDE SEQUENCE [LARGE SCALE GENOMIC DNA]</scope>
</reference>
<organism evidence="4 5">
    <name type="scientific">Gouania willdenowi</name>
    <name type="common">Blunt-snouted clingfish</name>
    <name type="synonym">Lepadogaster willdenowi</name>
    <dbReference type="NCBI Taxonomy" id="441366"/>
    <lineage>
        <taxon>Eukaryota</taxon>
        <taxon>Metazoa</taxon>
        <taxon>Chordata</taxon>
        <taxon>Craniata</taxon>
        <taxon>Vertebrata</taxon>
        <taxon>Euteleostomi</taxon>
        <taxon>Actinopterygii</taxon>
        <taxon>Neopterygii</taxon>
        <taxon>Teleostei</taxon>
        <taxon>Neoteleostei</taxon>
        <taxon>Acanthomorphata</taxon>
        <taxon>Ovalentaria</taxon>
        <taxon>Blenniimorphae</taxon>
        <taxon>Blenniiformes</taxon>
        <taxon>Gobiesocoidei</taxon>
        <taxon>Gobiesocidae</taxon>
        <taxon>Gobiesocinae</taxon>
        <taxon>Gouania</taxon>
    </lineage>
</organism>
<feature type="compositionally biased region" description="Low complexity" evidence="1">
    <location>
        <begin position="182"/>
        <end position="191"/>
    </location>
</feature>
<evidence type="ECO:0008006" key="6">
    <source>
        <dbReference type="Google" id="ProtNLM"/>
    </source>
</evidence>
<feature type="domain" description="BLOC-2 complex member HPS3 N-terminal" evidence="2">
    <location>
        <begin position="189"/>
        <end position="469"/>
    </location>
</feature>
<keyword evidence="5" id="KW-1185">Reference proteome</keyword>
<dbReference type="InterPro" id="IPR029437">
    <property type="entry name" value="HPS3_N"/>
</dbReference>
<feature type="domain" description="BLOC-2 complex member HPS3 C-terminal" evidence="3">
    <location>
        <begin position="536"/>
        <end position="1061"/>
    </location>
</feature>
<dbReference type="Proteomes" id="UP000694680">
    <property type="component" value="Chromosome 4"/>
</dbReference>
<evidence type="ECO:0000259" key="2">
    <source>
        <dbReference type="Pfam" id="PF14761"/>
    </source>
</evidence>
<dbReference type="InterPro" id="IPR017216">
    <property type="entry name" value="HPS3"/>
</dbReference>
<protein>
    <recommendedName>
        <fullName evidence="6">Hermansky-Pudlak syndrome 3 protein</fullName>
    </recommendedName>
</protein>
<dbReference type="AlphaFoldDB" id="A0A8C5DTF5"/>
<sequence length="1064" mass="118423">MVHVYNCHPFSSQQIVQVEQEPGLVCCGGGALFVVAKGGCKVDVYNLEKEGCPLICRFATMGAVRSFHHSKIGDYLVTIEEKNSATYLRAYTNWRYQAEEKSRVGVRLLGHLLRGASMWGGVQMEIIEIPLSDRPVAVACCAVTGDLLVGCENSLILFTLRTQMQQNLHPSQQTLSSSLPKTQQNSGQSQTSNQNLFVLDFERSVILHLPKITPKQVALCAGFVAVQAELEVLVLKLEETSDAETLEEPSNISADFPEDQVDFLLIPGHQELLGDRAKDCDICVSIEKTGLEDRRHYSLSYALFRRFSPEYFQGCSVEETQLHSLQLYPMFSSNQSVSVDEPACVFCFFSLPTAGYLYSMKGGVELLSAYLYPEKVLGAVLTDHLLHVITKSALQCFTVRCAAVAARLEDPYIDTTMKACPPCSLEVCALRMQLFIGLQSLCIYGHHVVLHSTADSETPEQTGRSTPRKGRELKEHNRLAGIFLAVGIDPATSPALENLLSRPFLRKWTISSPKESSPSGHGWNLYVIDAVSPLALYQEMDEYSQSYAETNPQSHSLRHLLSEAHLLLRVAMLQMSTRQRAAEDEHSASVQTGAREGLANMEMERSELEEAFRLNCVQLGDCFSRASQKDCHLALPYYRMSGLSVTDVLARNRTLPSSPRAYGQGFLFYLKHFLLEETEHSLTQEAADEVINIINQSEPSMLVEVCCSPAMTNISPDRTLRILRHLEDTAGVSVPVTIAMATMMLRLGDLPQFKQLMERHAEMQLVYGFIEEPRLLLRGAGGSQRASVHPTALTRQMVTSHSGLLIAGMVALYENNKVQLEQADDVFKELGCQSSLQVDFWEAMLMASSCDAVIEELLFRLASVYIDRLTNSDTGSSPEHKPLKSAEDLINWSTHYGALHPWLTVLNPAHMTSSQHQVALHKLQALLCGSSFSVDSVAPLLERLSDETLWGLSLHLLCDTRRGQYGRSMEKLLDKCPQAIIAYANHQLQDKNMALWWEKLLPELCNRTRASPDNTILLAALKETLVVVAMEMSPAEFLELIPDDGTASYFLPHLLTCSQRHLLA</sequence>